<dbReference type="AlphaFoldDB" id="A0A813LCR4"/>
<dbReference type="InterPro" id="IPR026983">
    <property type="entry name" value="DHC"/>
</dbReference>
<name>A0A813LCR4_POLGL</name>
<proteinExistence type="inferred from homology"/>
<reference evidence="2" key="1">
    <citation type="submission" date="2021-02" db="EMBL/GenBank/DDBJ databases">
        <authorList>
            <person name="Dougan E. K."/>
            <person name="Rhodes N."/>
            <person name="Thang M."/>
            <person name="Chan C."/>
        </authorList>
    </citation>
    <scope>NUCLEOTIDE SEQUENCE</scope>
</reference>
<sequence length="156" mass="18137">MDAGSVMNGTSVRSFADKYIAQVALLGIQLIWTSDFQHALELMGREKDKTVMAATNKKFLGLLTELISICLQSDLTSLDRMKYETLVTVHVHQKDLFQEVWKKTRDTSKDRVKDENDFEWLKQTRLYWKSENDHALISVADVDFVYSYEYLGCKER</sequence>
<dbReference type="Gene3D" id="1.20.58.1120">
    <property type="match status" value="1"/>
</dbReference>
<dbReference type="PANTHER" id="PTHR46532:SF4">
    <property type="entry name" value="AAA+ ATPASE DOMAIN-CONTAINING PROTEIN"/>
    <property type="match status" value="1"/>
</dbReference>
<evidence type="ECO:0000256" key="1">
    <source>
        <dbReference type="ARBA" id="ARBA00008887"/>
    </source>
</evidence>
<evidence type="ECO:0000313" key="2">
    <source>
        <dbReference type="EMBL" id="CAE8729611.1"/>
    </source>
</evidence>
<feature type="non-terminal residue" evidence="2">
    <location>
        <position position="156"/>
    </location>
</feature>
<organism evidence="2 3">
    <name type="scientific">Polarella glacialis</name>
    <name type="common">Dinoflagellate</name>
    <dbReference type="NCBI Taxonomy" id="89957"/>
    <lineage>
        <taxon>Eukaryota</taxon>
        <taxon>Sar</taxon>
        <taxon>Alveolata</taxon>
        <taxon>Dinophyceae</taxon>
        <taxon>Suessiales</taxon>
        <taxon>Suessiaceae</taxon>
        <taxon>Polarella</taxon>
    </lineage>
</organism>
<protein>
    <submittedName>
        <fullName evidence="2">Uncharacterized protein</fullName>
    </submittedName>
</protein>
<gene>
    <name evidence="2" type="ORF">PGLA2088_LOCUS45461</name>
</gene>
<dbReference type="EMBL" id="CAJNNW010035723">
    <property type="protein sequence ID" value="CAE8729611.1"/>
    <property type="molecule type" value="Genomic_DNA"/>
</dbReference>
<dbReference type="Proteomes" id="UP000626109">
    <property type="component" value="Unassembled WGS sequence"/>
</dbReference>
<dbReference type="GO" id="GO:0007018">
    <property type="term" value="P:microtubule-based movement"/>
    <property type="evidence" value="ECO:0007669"/>
    <property type="project" value="InterPro"/>
</dbReference>
<accession>A0A813LCR4</accession>
<comment type="similarity">
    <text evidence="1">Belongs to the dynein heavy chain family.</text>
</comment>
<dbReference type="GO" id="GO:0005858">
    <property type="term" value="C:axonemal dynein complex"/>
    <property type="evidence" value="ECO:0007669"/>
    <property type="project" value="TreeGrafter"/>
</dbReference>
<dbReference type="GO" id="GO:0045505">
    <property type="term" value="F:dynein intermediate chain binding"/>
    <property type="evidence" value="ECO:0007669"/>
    <property type="project" value="InterPro"/>
</dbReference>
<comment type="caution">
    <text evidence="2">The sequence shown here is derived from an EMBL/GenBank/DDBJ whole genome shotgun (WGS) entry which is preliminary data.</text>
</comment>
<evidence type="ECO:0000313" key="3">
    <source>
        <dbReference type="Proteomes" id="UP000626109"/>
    </source>
</evidence>
<dbReference type="GO" id="GO:0051959">
    <property type="term" value="F:dynein light intermediate chain binding"/>
    <property type="evidence" value="ECO:0007669"/>
    <property type="project" value="InterPro"/>
</dbReference>
<dbReference type="PANTHER" id="PTHR46532">
    <property type="entry name" value="MALE FERTILITY FACTOR KL5"/>
    <property type="match status" value="1"/>
</dbReference>